<evidence type="ECO:0000313" key="2">
    <source>
        <dbReference type="EMBL" id="NJC71667.1"/>
    </source>
</evidence>
<name>A0ABX0Y2L3_9ACTN</name>
<feature type="compositionally biased region" description="Low complexity" evidence="1">
    <location>
        <begin position="9"/>
        <end position="21"/>
    </location>
</feature>
<evidence type="ECO:0000313" key="3">
    <source>
        <dbReference type="Proteomes" id="UP000722989"/>
    </source>
</evidence>
<dbReference type="Proteomes" id="UP000722989">
    <property type="component" value="Unassembled WGS sequence"/>
</dbReference>
<evidence type="ECO:0000256" key="1">
    <source>
        <dbReference type="SAM" id="MobiDB-lite"/>
    </source>
</evidence>
<sequence>MESVRFVRPGAGPSGPVGAAPDGQAKAICDDVRDNVLGADAKAFGAELGRMMAFRAQQDRAAEQRAQQAATAKLAEIAGKLRTHAAQAGDPRLRTALNASAGNLDRLGADTGALTGLDSLDAVSKTTGKFAAALGDVADYCSG</sequence>
<reference evidence="2 3" key="1">
    <citation type="submission" date="2020-03" db="EMBL/GenBank/DDBJ databases">
        <title>WGS of the type strain of Planosporangium spp.</title>
        <authorList>
            <person name="Thawai C."/>
        </authorList>
    </citation>
    <scope>NUCLEOTIDE SEQUENCE [LARGE SCALE GENOMIC DNA]</scope>
    <source>
        <strain evidence="2 3">TBRC 5610</strain>
    </source>
</reference>
<organism evidence="2 3">
    <name type="scientific">Planosporangium thailandense</name>
    <dbReference type="NCBI Taxonomy" id="765197"/>
    <lineage>
        <taxon>Bacteria</taxon>
        <taxon>Bacillati</taxon>
        <taxon>Actinomycetota</taxon>
        <taxon>Actinomycetes</taxon>
        <taxon>Micromonosporales</taxon>
        <taxon>Micromonosporaceae</taxon>
        <taxon>Planosporangium</taxon>
    </lineage>
</organism>
<keyword evidence="3" id="KW-1185">Reference proteome</keyword>
<comment type="caution">
    <text evidence="2">The sequence shown here is derived from an EMBL/GenBank/DDBJ whole genome shotgun (WGS) entry which is preliminary data.</text>
</comment>
<dbReference type="RefSeq" id="WP_167926577.1">
    <property type="nucleotide sequence ID" value="NZ_JAATVY010000013.1"/>
</dbReference>
<dbReference type="EMBL" id="JAATVY010000013">
    <property type="protein sequence ID" value="NJC71667.1"/>
    <property type="molecule type" value="Genomic_DNA"/>
</dbReference>
<protein>
    <submittedName>
        <fullName evidence="2">Uncharacterized protein</fullName>
    </submittedName>
</protein>
<proteinExistence type="predicted"/>
<feature type="region of interest" description="Disordered" evidence="1">
    <location>
        <begin position="1"/>
        <end position="22"/>
    </location>
</feature>
<accession>A0ABX0Y2L3</accession>
<gene>
    <name evidence="2" type="ORF">HC031_18355</name>
</gene>